<gene>
    <name evidence="3" type="ORF">NIES21_06290</name>
</gene>
<proteinExistence type="predicted"/>
<dbReference type="Gene3D" id="1.50.10.140">
    <property type="match status" value="2"/>
</dbReference>
<accession>A0A1Z4GBF4</accession>
<evidence type="ECO:0000313" key="3">
    <source>
        <dbReference type="EMBL" id="BAY14845.1"/>
    </source>
</evidence>
<protein>
    <recommendedName>
        <fullName evidence="2">DUF3131 domain-containing protein</fullName>
    </recommendedName>
</protein>
<evidence type="ECO:0000259" key="2">
    <source>
        <dbReference type="Pfam" id="PF11329"/>
    </source>
</evidence>
<feature type="domain" description="DUF3131" evidence="2">
    <location>
        <begin position="46"/>
        <end position="412"/>
    </location>
</feature>
<dbReference type="Pfam" id="PF11329">
    <property type="entry name" value="DUF3131"/>
    <property type="match status" value="2"/>
</dbReference>
<dbReference type="InterPro" id="IPR021478">
    <property type="entry name" value="DUF3131"/>
</dbReference>
<dbReference type="OrthoDB" id="9147113at2"/>
<feature type="domain" description="DUF3131" evidence="2">
    <location>
        <begin position="499"/>
        <end position="869"/>
    </location>
</feature>
<name>A0A1Z4GBF4_9CYAN</name>
<feature type="compositionally biased region" description="Low complexity" evidence="1">
    <location>
        <begin position="427"/>
        <end position="450"/>
    </location>
</feature>
<organism evidence="3 4">
    <name type="scientific">Anabaenopsis circularis NIES-21</name>
    <dbReference type="NCBI Taxonomy" id="1085406"/>
    <lineage>
        <taxon>Bacteria</taxon>
        <taxon>Bacillati</taxon>
        <taxon>Cyanobacteriota</taxon>
        <taxon>Cyanophyceae</taxon>
        <taxon>Nostocales</taxon>
        <taxon>Nodulariaceae</taxon>
        <taxon>Anabaenopsis</taxon>
    </lineage>
</organism>
<feature type="region of interest" description="Disordered" evidence="1">
    <location>
        <begin position="424"/>
        <end position="451"/>
    </location>
</feature>
<keyword evidence="4" id="KW-1185">Reference proteome</keyword>
<dbReference type="AlphaFoldDB" id="A0A1Z4GBF4"/>
<evidence type="ECO:0000313" key="4">
    <source>
        <dbReference type="Proteomes" id="UP000218287"/>
    </source>
</evidence>
<dbReference type="EMBL" id="AP018174">
    <property type="protein sequence ID" value="BAY14845.1"/>
    <property type="molecule type" value="Genomic_DNA"/>
</dbReference>
<reference evidence="3 4" key="1">
    <citation type="submission" date="2017-06" db="EMBL/GenBank/DDBJ databases">
        <title>Genome sequencing of cyanobaciteial culture collection at National Institute for Environmental Studies (NIES).</title>
        <authorList>
            <person name="Hirose Y."/>
            <person name="Shimura Y."/>
            <person name="Fujisawa T."/>
            <person name="Nakamura Y."/>
            <person name="Kawachi M."/>
        </authorList>
    </citation>
    <scope>NUCLEOTIDE SEQUENCE [LARGE SCALE GENOMIC DNA]</scope>
    <source>
        <strain evidence="3 4">NIES-21</strain>
    </source>
</reference>
<evidence type="ECO:0000256" key="1">
    <source>
        <dbReference type="SAM" id="MobiDB-lite"/>
    </source>
</evidence>
<dbReference type="Proteomes" id="UP000218287">
    <property type="component" value="Chromosome"/>
</dbReference>
<sequence length="928" mass="102941">MWRWIALFLVGTLMQFLVYIPTPVLSQNASSCNNITAPLTAEEQTYARGAWQYFVKNYQPATGLTNAAGGYPSGTLWDMGNYLMALNAARWMNLTDQADFDSRLNKFLTGLGNLKLFEDALPNKVYNTATGQMVDYGNNPIERGIGWSALDIGRVLAAFDVIRTCHPQYNDWLKGIVAKWQVGRSLKDGQLYGATVLPDNKTLLVQEGRLGYEEYGARGYQLWGFAAPKALALEPYKMVEVNGVQIPVDTRDFQSTNANNYVVSESYILDGIEFGLQGELADFAARVLEVQKRRYEATGQLTAVTEDNIDQAPYFLYNTVYANGQSWATITDTNQPFPQFRSVSTKAAFGWRYLYPDNAYAQKLFDAVKDLRSPDDSGYYAGIYEESKQPNKALTGNTNGLILEILYYKARGNRSLITGSVNATAKAPSNNTSAATPTPTNPPQTSGNTPRVVEVKVPTPPANNSQVEEVAITPIPPVDSPDSSSKLKLTRPLTVVERRYAEAAWRYFQANYHPKNGLIDDRSDFKGTTLWGLGDYLAALHAARSLDVISPKEFDQRTRHILAALGKLPLFAGELPNRGYDTRSLQPIDYGGNLVVEGNGWSALDIGRLLAGLYNLKSYHPQYTKAVDQIVLDWSYLRVVRDGVLSSATVMKNPQGRYLTRVNLETRLGYEEYAARAFQLWGFDVEGSAVGGEYQTSVVEGVKIPTQRQRTDTNSKVNQYTVSNPFILYGLEFGLDPKMRSLFEPIFQAQAERYRRTNTLTASATTLIDRKPYTVHSAITAQGKPWEAIGDDGQTLPQGRMVSTAVAFAYHALLPDNQYSQKLVQGTTDLYNPLTGFYEGFYETTGKTAVGFTSSTNSMILQSLLYTLTNQQPLICATTSLKSPWWETIAQGDSGRGLPRIPQPKISLMSDSSGSYWVSGSKNTKVTK</sequence>